<feature type="transmembrane region" description="Helical" evidence="1">
    <location>
        <begin position="118"/>
        <end position="140"/>
    </location>
</feature>
<organismHost>
    <name type="scientific">Phacochoerus africanus</name>
    <name type="common">Warthog</name>
    <dbReference type="NCBI Taxonomy" id="41426"/>
</organismHost>
<feature type="transmembrane region" description="Helical" evidence="1">
    <location>
        <begin position="305"/>
        <end position="322"/>
    </location>
</feature>
<evidence type="ECO:0000313" key="3">
    <source>
        <dbReference type="Proteomes" id="UP000503015"/>
    </source>
</evidence>
<dbReference type="Proteomes" id="UP000503015">
    <property type="component" value="Segment"/>
</dbReference>
<sequence length="386" mass="47190">MFCLLYQLICYCRKWIQTFCIFIRCNHFIHITTIYYFILQNCMWAYYFFLTKKYNHIIAMFLFITILYLFYIRIGTQTYTKIYIIQISTFYITNVFPSGFPMYLLICFIKTYQYIYSIVYICAYSKTILYTYFILGIHAGKYHHVIWIYTYIFLQIRTMYFINITYVYTRFYAPNIYMGKFFTTISNTFYKFTIYGELIPKFYYKCISRHFFVFFIYIYDTTIVYKVYQYVQIIPIKAIENQNIVILYFNRQYNLFSFVEIYKHIIQPYIYKLWIGSYLDTQVFTLLRFGTHVAKIIFGTPYNKYLIYISLVFLHSFYYGSVKLISVVIRACHTATGYHFTLFTKTYGTIMPPYSKLLYNTNIIFMLFCKSLGFYQDFFCTNLYRI</sequence>
<proteinExistence type="predicted"/>
<evidence type="ECO:0000313" key="2">
    <source>
        <dbReference type="EMBL" id="QST87096.1"/>
    </source>
</evidence>
<organismHost>
    <name type="scientific">Sus scrofa</name>
    <name type="common">Pig</name>
    <dbReference type="NCBI Taxonomy" id="9823"/>
</organismHost>
<keyword evidence="1" id="KW-0472">Membrane</keyword>
<gene>
    <name evidence="2" type="primary">360-4L</name>
</gene>
<organism evidence="2 3">
    <name type="scientific">African swine fever virus</name>
    <name type="common">ASFV</name>
    <dbReference type="NCBI Taxonomy" id="10497"/>
    <lineage>
        <taxon>Viruses</taxon>
        <taxon>Varidnaviria</taxon>
        <taxon>Bamfordvirae</taxon>
        <taxon>Nucleocytoviricota</taxon>
        <taxon>Pokkesviricetes</taxon>
        <taxon>Asfuvirales</taxon>
        <taxon>Asfarviridae</taxon>
        <taxon>Asfivirus</taxon>
        <taxon>Asfivirus haemorrhagiae</taxon>
    </lineage>
</organism>
<keyword evidence="1" id="KW-0812">Transmembrane</keyword>
<protein>
    <submittedName>
        <fullName evidence="2">p360-4L</fullName>
    </submittedName>
</protein>
<feature type="transmembrane region" description="Helical" evidence="1">
    <location>
        <begin position="146"/>
        <end position="168"/>
    </location>
</feature>
<organismHost>
    <name type="scientific">Ornithodoros moubata</name>
    <name type="common">Soft tick</name>
    <name type="synonym">Argasid tick</name>
    <dbReference type="NCBI Taxonomy" id="6938"/>
</organismHost>
<feature type="transmembrane region" description="Helical" evidence="1">
    <location>
        <begin position="57"/>
        <end position="76"/>
    </location>
</feature>
<feature type="transmembrane region" description="Helical" evidence="1">
    <location>
        <begin position="28"/>
        <end position="50"/>
    </location>
</feature>
<feature type="transmembrane region" description="Helical" evidence="1">
    <location>
        <begin position="82"/>
        <end position="106"/>
    </location>
</feature>
<accession>A0A8A1V6V8</accession>
<organismHost>
    <name type="scientific">Phacochoerus aethiopicus</name>
    <name type="common">Warthog</name>
    <dbReference type="NCBI Taxonomy" id="85517"/>
</organismHost>
<name>A0A8A1V6V8_ASF</name>
<keyword evidence="1" id="KW-1133">Transmembrane helix</keyword>
<dbReference type="EMBL" id="MN641876">
    <property type="protein sequence ID" value="QST87096.1"/>
    <property type="molecule type" value="Genomic_DNA"/>
</dbReference>
<reference evidence="2 3" key="1">
    <citation type="submission" date="2019-11" db="EMBL/GenBank/DDBJ databases">
        <authorList>
            <person name="Ndlovu S.S."/>
            <person name="Carulei O."/>
        </authorList>
    </citation>
    <scope>NUCLEOTIDE SEQUENCE [LARGE SCALE GENOMIC DNA]</scope>
    <source>
        <strain evidence="2">RSA_W1_1999</strain>
    </source>
</reference>
<organismHost>
    <name type="scientific">Potamochoerus larvatus</name>
    <name type="common">Bushpig</name>
    <dbReference type="NCBI Taxonomy" id="273792"/>
</organismHost>
<evidence type="ECO:0000256" key="1">
    <source>
        <dbReference type="SAM" id="Phobius"/>
    </source>
</evidence>
<organismHost>
    <name type="scientific">Ornithodoros</name>
    <name type="common">relapsing fever ticks</name>
    <dbReference type="NCBI Taxonomy" id="6937"/>
</organismHost>